<evidence type="ECO:0000313" key="2">
    <source>
        <dbReference type="Proteomes" id="UP000683360"/>
    </source>
</evidence>
<protein>
    <submittedName>
        <fullName evidence="1">Uncharacterized protein</fullName>
    </submittedName>
</protein>
<dbReference type="Proteomes" id="UP000683360">
    <property type="component" value="Unassembled WGS sequence"/>
</dbReference>
<keyword evidence="2" id="KW-1185">Reference proteome</keyword>
<gene>
    <name evidence="1" type="ORF">MEDL_29171</name>
</gene>
<sequence>MEPGRTLFMTMRVCNEAMLCSNKSLGSVTITNNKTKLQMSEHGESIRVDYDGFSSRRKKRDISKLSVTTPDAEIVEELTTDYRADVALNFQPYIVNPTETEDMVERLLFKRMRSILYSFSITPVGHLPMPGPLNITIEGKQEEDEVSRISLIYWNPTNTPTKSPTVVQNSTA</sequence>
<name>A0A8S3S8D0_MYTED</name>
<proteinExistence type="predicted"/>
<dbReference type="AlphaFoldDB" id="A0A8S3S8D0"/>
<organism evidence="1 2">
    <name type="scientific">Mytilus edulis</name>
    <name type="common">Blue mussel</name>
    <dbReference type="NCBI Taxonomy" id="6550"/>
    <lineage>
        <taxon>Eukaryota</taxon>
        <taxon>Metazoa</taxon>
        <taxon>Spiralia</taxon>
        <taxon>Lophotrochozoa</taxon>
        <taxon>Mollusca</taxon>
        <taxon>Bivalvia</taxon>
        <taxon>Autobranchia</taxon>
        <taxon>Pteriomorphia</taxon>
        <taxon>Mytilida</taxon>
        <taxon>Mytiloidea</taxon>
        <taxon>Mytilidae</taxon>
        <taxon>Mytilinae</taxon>
        <taxon>Mytilus</taxon>
    </lineage>
</organism>
<reference evidence="1" key="1">
    <citation type="submission" date="2021-03" db="EMBL/GenBank/DDBJ databases">
        <authorList>
            <person name="Bekaert M."/>
        </authorList>
    </citation>
    <scope>NUCLEOTIDE SEQUENCE</scope>
</reference>
<dbReference type="EMBL" id="CAJPWZ010001442">
    <property type="protein sequence ID" value="CAG2215374.1"/>
    <property type="molecule type" value="Genomic_DNA"/>
</dbReference>
<accession>A0A8S3S8D0</accession>
<dbReference type="OrthoDB" id="10620988at2759"/>
<evidence type="ECO:0000313" key="1">
    <source>
        <dbReference type="EMBL" id="CAG2215374.1"/>
    </source>
</evidence>
<comment type="caution">
    <text evidence="1">The sequence shown here is derived from an EMBL/GenBank/DDBJ whole genome shotgun (WGS) entry which is preliminary data.</text>
</comment>